<evidence type="ECO:0000256" key="6">
    <source>
        <dbReference type="PROSITE-ProRule" id="PRU00042"/>
    </source>
</evidence>
<dbReference type="PANTHER" id="PTHR24388:SF104">
    <property type="entry name" value="AT-RICH BINDING PROTEIN-RELATED"/>
    <property type="match status" value="1"/>
</dbReference>
<dbReference type="Proteomes" id="UP000305948">
    <property type="component" value="Unassembled WGS sequence"/>
</dbReference>
<evidence type="ECO:0000313" key="10">
    <source>
        <dbReference type="Proteomes" id="UP000305948"/>
    </source>
</evidence>
<evidence type="ECO:0000256" key="2">
    <source>
        <dbReference type="ARBA" id="ARBA00022737"/>
    </source>
</evidence>
<evidence type="ECO:0000256" key="5">
    <source>
        <dbReference type="ARBA" id="ARBA00023242"/>
    </source>
</evidence>
<dbReference type="InterPro" id="IPR013087">
    <property type="entry name" value="Znf_C2H2_type"/>
</dbReference>
<dbReference type="STRING" id="5364.A0A5C3MX08"/>
<evidence type="ECO:0000256" key="1">
    <source>
        <dbReference type="ARBA" id="ARBA00022723"/>
    </source>
</evidence>
<evidence type="ECO:0000259" key="8">
    <source>
        <dbReference type="PROSITE" id="PS50157"/>
    </source>
</evidence>
<protein>
    <recommendedName>
        <fullName evidence="8">C2H2-type domain-containing protein</fullName>
    </recommendedName>
</protein>
<keyword evidence="2" id="KW-0677">Repeat</keyword>
<dbReference type="GO" id="GO:0008270">
    <property type="term" value="F:zinc ion binding"/>
    <property type="evidence" value="ECO:0007669"/>
    <property type="project" value="UniProtKB-KW"/>
</dbReference>
<dbReference type="OrthoDB" id="6077919at2759"/>
<dbReference type="InterPro" id="IPR036236">
    <property type="entry name" value="Znf_C2H2_sf"/>
</dbReference>
<dbReference type="InterPro" id="IPR050527">
    <property type="entry name" value="Snail/Krueppel_Znf"/>
</dbReference>
<dbReference type="EMBL" id="ML213515">
    <property type="protein sequence ID" value="TFK49710.1"/>
    <property type="molecule type" value="Genomic_DNA"/>
</dbReference>
<gene>
    <name evidence="9" type="ORF">OE88DRAFT_371947</name>
</gene>
<dbReference type="Pfam" id="PF00096">
    <property type="entry name" value="zf-C2H2"/>
    <property type="match status" value="1"/>
</dbReference>
<evidence type="ECO:0000256" key="4">
    <source>
        <dbReference type="ARBA" id="ARBA00022833"/>
    </source>
</evidence>
<dbReference type="PANTHER" id="PTHR24388">
    <property type="entry name" value="ZINC FINGER PROTEIN"/>
    <property type="match status" value="1"/>
</dbReference>
<dbReference type="PROSITE" id="PS50157">
    <property type="entry name" value="ZINC_FINGER_C2H2_2"/>
    <property type="match status" value="2"/>
</dbReference>
<dbReference type="AlphaFoldDB" id="A0A5C3MX08"/>
<feature type="compositionally biased region" description="Low complexity" evidence="7">
    <location>
        <begin position="52"/>
        <end position="66"/>
    </location>
</feature>
<name>A0A5C3MX08_9AGAM</name>
<dbReference type="PROSITE" id="PS00028">
    <property type="entry name" value="ZINC_FINGER_C2H2_1"/>
    <property type="match status" value="1"/>
</dbReference>
<feature type="region of interest" description="Disordered" evidence="7">
    <location>
        <begin position="40"/>
        <end position="87"/>
    </location>
</feature>
<dbReference type="GO" id="GO:0000978">
    <property type="term" value="F:RNA polymerase II cis-regulatory region sequence-specific DNA binding"/>
    <property type="evidence" value="ECO:0007669"/>
    <property type="project" value="TreeGrafter"/>
</dbReference>
<keyword evidence="4" id="KW-0862">Zinc</keyword>
<sequence>MKLEDDDSTSSHRFAASMQQQVVDFTTASSKPVGYDTDYLHPDPTAWAGGTEVSRSSSCSSVSWESRSYHERTSPYPSPMTSATSLVDSSLSKPEAWTYPRVQPEDKGMIKQEVGTSAIKRASRARRKNPAKWLCQICGSTFTRRNNLKGRETSHKGERPYLCFSPRCEKSFARPSDLKRHTKAVHKNQQEGRM</sequence>
<proteinExistence type="predicted"/>
<keyword evidence="5" id="KW-0539">Nucleus</keyword>
<accession>A0A5C3MX08</accession>
<keyword evidence="3 6" id="KW-0863">Zinc-finger</keyword>
<reference evidence="9 10" key="1">
    <citation type="journal article" date="2019" name="Nat. Ecol. Evol.">
        <title>Megaphylogeny resolves global patterns of mushroom evolution.</title>
        <authorList>
            <person name="Varga T."/>
            <person name="Krizsan K."/>
            <person name="Foldi C."/>
            <person name="Dima B."/>
            <person name="Sanchez-Garcia M."/>
            <person name="Sanchez-Ramirez S."/>
            <person name="Szollosi G.J."/>
            <person name="Szarkandi J.G."/>
            <person name="Papp V."/>
            <person name="Albert L."/>
            <person name="Andreopoulos W."/>
            <person name="Angelini C."/>
            <person name="Antonin V."/>
            <person name="Barry K.W."/>
            <person name="Bougher N.L."/>
            <person name="Buchanan P."/>
            <person name="Buyck B."/>
            <person name="Bense V."/>
            <person name="Catcheside P."/>
            <person name="Chovatia M."/>
            <person name="Cooper J."/>
            <person name="Damon W."/>
            <person name="Desjardin D."/>
            <person name="Finy P."/>
            <person name="Geml J."/>
            <person name="Haridas S."/>
            <person name="Hughes K."/>
            <person name="Justo A."/>
            <person name="Karasinski D."/>
            <person name="Kautmanova I."/>
            <person name="Kiss B."/>
            <person name="Kocsube S."/>
            <person name="Kotiranta H."/>
            <person name="LaButti K.M."/>
            <person name="Lechner B.E."/>
            <person name="Liimatainen K."/>
            <person name="Lipzen A."/>
            <person name="Lukacs Z."/>
            <person name="Mihaltcheva S."/>
            <person name="Morgado L.N."/>
            <person name="Niskanen T."/>
            <person name="Noordeloos M.E."/>
            <person name="Ohm R.A."/>
            <person name="Ortiz-Santana B."/>
            <person name="Ovrebo C."/>
            <person name="Racz N."/>
            <person name="Riley R."/>
            <person name="Savchenko A."/>
            <person name="Shiryaev A."/>
            <person name="Soop K."/>
            <person name="Spirin V."/>
            <person name="Szebenyi C."/>
            <person name="Tomsovsky M."/>
            <person name="Tulloss R.E."/>
            <person name="Uehling J."/>
            <person name="Grigoriev I.V."/>
            <person name="Vagvolgyi C."/>
            <person name="Papp T."/>
            <person name="Martin F.M."/>
            <person name="Miettinen O."/>
            <person name="Hibbett D.S."/>
            <person name="Nagy L.G."/>
        </authorList>
    </citation>
    <scope>NUCLEOTIDE SEQUENCE [LARGE SCALE GENOMIC DNA]</scope>
    <source>
        <strain evidence="9 10">OMC1185</strain>
    </source>
</reference>
<feature type="domain" description="C2H2-type" evidence="8">
    <location>
        <begin position="161"/>
        <end position="191"/>
    </location>
</feature>
<evidence type="ECO:0000313" key="9">
    <source>
        <dbReference type="EMBL" id="TFK49710.1"/>
    </source>
</evidence>
<feature type="domain" description="C2H2-type" evidence="8">
    <location>
        <begin position="133"/>
        <end position="160"/>
    </location>
</feature>
<dbReference type="GO" id="GO:0000981">
    <property type="term" value="F:DNA-binding transcription factor activity, RNA polymerase II-specific"/>
    <property type="evidence" value="ECO:0007669"/>
    <property type="project" value="TreeGrafter"/>
</dbReference>
<feature type="region of interest" description="Disordered" evidence="7">
    <location>
        <begin position="174"/>
        <end position="194"/>
    </location>
</feature>
<keyword evidence="1" id="KW-0479">Metal-binding</keyword>
<evidence type="ECO:0000256" key="7">
    <source>
        <dbReference type="SAM" id="MobiDB-lite"/>
    </source>
</evidence>
<dbReference type="Gene3D" id="3.30.160.60">
    <property type="entry name" value="Classic Zinc Finger"/>
    <property type="match status" value="2"/>
</dbReference>
<dbReference type="SUPFAM" id="SSF57667">
    <property type="entry name" value="beta-beta-alpha zinc fingers"/>
    <property type="match status" value="1"/>
</dbReference>
<organism evidence="9 10">
    <name type="scientific">Heliocybe sulcata</name>
    <dbReference type="NCBI Taxonomy" id="5364"/>
    <lineage>
        <taxon>Eukaryota</taxon>
        <taxon>Fungi</taxon>
        <taxon>Dikarya</taxon>
        <taxon>Basidiomycota</taxon>
        <taxon>Agaricomycotina</taxon>
        <taxon>Agaricomycetes</taxon>
        <taxon>Gloeophyllales</taxon>
        <taxon>Gloeophyllaceae</taxon>
        <taxon>Heliocybe</taxon>
    </lineage>
</organism>
<keyword evidence="10" id="KW-1185">Reference proteome</keyword>
<evidence type="ECO:0000256" key="3">
    <source>
        <dbReference type="ARBA" id="ARBA00022771"/>
    </source>
</evidence>